<dbReference type="EMBL" id="CP005587">
    <property type="protein sequence ID" value="AGK57541.1"/>
    <property type="molecule type" value="Genomic_DNA"/>
</dbReference>
<feature type="compositionally biased region" description="Polar residues" evidence="2">
    <location>
        <begin position="8"/>
        <end position="34"/>
    </location>
</feature>
<proteinExistence type="predicted"/>
<dbReference type="Gene3D" id="6.10.250.2410">
    <property type="match status" value="1"/>
</dbReference>
<dbReference type="AlphaFoldDB" id="N0BAK7"/>
<dbReference type="Pfam" id="PF02616">
    <property type="entry name" value="SMC_ScpA"/>
    <property type="match status" value="1"/>
</dbReference>
<protein>
    <recommendedName>
        <fullName evidence="1">Segregation and condensation protein A</fullName>
    </recommendedName>
</protein>
<dbReference type="HOGENOM" id="CLU_038686_2_0_5"/>
<gene>
    <name evidence="3" type="ORF">HYPDE_29328</name>
</gene>
<dbReference type="eggNOG" id="COG1354">
    <property type="taxonomic scope" value="Bacteria"/>
</dbReference>
<accession>N0BAK7</accession>
<evidence type="ECO:0000256" key="2">
    <source>
        <dbReference type="SAM" id="MobiDB-lite"/>
    </source>
</evidence>
<dbReference type="STRING" id="670307.HYPDE_29328"/>
<keyword evidence="4" id="KW-1185">Reference proteome</keyword>
<sequence length="301" mass="33872">MADGSRKTGASTGPNPEQMIETTAQGQTGAQGPDTQDWEGPGFEDMPAAGEAFVVDIEGFEGPLDLLLALARTQKVDLAKISILALVEQYLGFIAEAQQLKLEIAADYLVMAAWLAFLKSRLLLPKDKEDPDTTSAEELAQRLSFRLMRLNAMREQAATLLTRHRLERDVFARGQPERIQVTRDTTYTATIYDLLKAYAEQRKRTIKVIHVVKARRVWSIKEARQRLEKLVGATAGDWAQLDMFLDQYLPRNEEERTALASSFGATLEMAREGLIELRQDEPFAPIYMRKREAGAEWEKIG</sequence>
<name>N0BAK7_9HYPH</name>
<dbReference type="KEGG" id="hdt:HYPDE_29328"/>
<feature type="region of interest" description="Disordered" evidence="2">
    <location>
        <begin position="1"/>
        <end position="42"/>
    </location>
</feature>
<dbReference type="PANTHER" id="PTHR33969:SF2">
    <property type="entry name" value="SEGREGATION AND CONDENSATION PROTEIN A"/>
    <property type="match status" value="1"/>
</dbReference>
<evidence type="ECO:0000313" key="4">
    <source>
        <dbReference type="Proteomes" id="UP000005952"/>
    </source>
</evidence>
<dbReference type="InterPro" id="IPR003768">
    <property type="entry name" value="ScpA"/>
</dbReference>
<dbReference type="Proteomes" id="UP000005952">
    <property type="component" value="Chromosome"/>
</dbReference>
<evidence type="ECO:0000313" key="3">
    <source>
        <dbReference type="EMBL" id="AGK57541.1"/>
    </source>
</evidence>
<reference evidence="3 4" key="1">
    <citation type="journal article" date="2013" name="Genome Announc.">
        <title>Genome sequences for three denitrifying bacterial strains isolated from a uranium- and nitrate-contaminated subsurface environment.</title>
        <authorList>
            <person name="Venkatramanan R."/>
            <person name="Prakash O."/>
            <person name="Woyke T."/>
            <person name="Chain P."/>
            <person name="Goodwin L.A."/>
            <person name="Watson D."/>
            <person name="Brooks S."/>
            <person name="Kostka J.E."/>
            <person name="Green S.J."/>
        </authorList>
    </citation>
    <scope>NUCLEOTIDE SEQUENCE [LARGE SCALE GENOMIC DNA]</scope>
    <source>
        <strain evidence="3 4">1NES1</strain>
    </source>
</reference>
<organism evidence="3 4">
    <name type="scientific">Hyphomicrobium denitrificans 1NES1</name>
    <dbReference type="NCBI Taxonomy" id="670307"/>
    <lineage>
        <taxon>Bacteria</taxon>
        <taxon>Pseudomonadati</taxon>
        <taxon>Pseudomonadota</taxon>
        <taxon>Alphaproteobacteria</taxon>
        <taxon>Hyphomicrobiales</taxon>
        <taxon>Hyphomicrobiaceae</taxon>
        <taxon>Hyphomicrobium</taxon>
    </lineage>
</organism>
<evidence type="ECO:0000256" key="1">
    <source>
        <dbReference type="ARBA" id="ARBA00044777"/>
    </source>
</evidence>
<dbReference type="PANTHER" id="PTHR33969">
    <property type="entry name" value="SEGREGATION AND CONDENSATION PROTEIN A"/>
    <property type="match status" value="1"/>
</dbReference>